<keyword evidence="2" id="KW-0812">Transmembrane</keyword>
<evidence type="ECO:0008006" key="5">
    <source>
        <dbReference type="Google" id="ProtNLM"/>
    </source>
</evidence>
<dbReference type="EMBL" id="BAABRV010000020">
    <property type="protein sequence ID" value="GAA5535198.1"/>
    <property type="molecule type" value="Genomic_DNA"/>
</dbReference>
<keyword evidence="4" id="KW-1185">Reference proteome</keyword>
<dbReference type="SUPFAM" id="SSF52540">
    <property type="entry name" value="P-loop containing nucleoside triphosphate hydrolases"/>
    <property type="match status" value="1"/>
</dbReference>
<evidence type="ECO:0000256" key="1">
    <source>
        <dbReference type="SAM" id="MobiDB-lite"/>
    </source>
</evidence>
<keyword evidence="2" id="KW-0472">Membrane</keyword>
<evidence type="ECO:0000313" key="3">
    <source>
        <dbReference type="EMBL" id="GAA5535198.1"/>
    </source>
</evidence>
<evidence type="ECO:0000313" key="4">
    <source>
        <dbReference type="Proteomes" id="UP001404956"/>
    </source>
</evidence>
<name>A0ABP9XJU9_9DEIO</name>
<keyword evidence="2" id="KW-1133">Transmembrane helix</keyword>
<sequence length="306" mass="34614">MQEWIHLIPNSYYLWGSLLLVVFALWQFLQGDPLKWLGHITYISGALGTGKTSFVALVASILRRKKIKFYATFALEGCIPFDLSEDDWPQEAGIYIFLDELLALEEQDFIDFGQLSDGLAFARQKGQKVVLLSQAHRPGWGKITGTIGVFCVTKGINIPGLGRLNFMRWAAEPFTRMHGFRAPGAVRSFIWIPKRIFGDYNSKQIFGYTCLKDLSPIPREELEPRRIRRAARRLLRKERARQMARDEARRIQFQDLEAAGHREAQAGPLARTGGPQSLPPRVGSGNAPWHRPGGKGWKANKGRRGV</sequence>
<organism evidence="3 4">
    <name type="scientific">Deinococcus aluminii</name>
    <dbReference type="NCBI Taxonomy" id="1656885"/>
    <lineage>
        <taxon>Bacteria</taxon>
        <taxon>Thermotogati</taxon>
        <taxon>Deinococcota</taxon>
        <taxon>Deinococci</taxon>
        <taxon>Deinococcales</taxon>
        <taxon>Deinococcaceae</taxon>
        <taxon>Deinococcus</taxon>
    </lineage>
</organism>
<dbReference type="Proteomes" id="UP001404956">
    <property type="component" value="Unassembled WGS sequence"/>
</dbReference>
<reference evidence="3 4" key="1">
    <citation type="submission" date="2024-02" db="EMBL/GenBank/DDBJ databases">
        <title>Deinococcus aluminii NBRC 112889.</title>
        <authorList>
            <person name="Ichikawa N."/>
            <person name="Katano-Makiyama Y."/>
            <person name="Hidaka K."/>
        </authorList>
    </citation>
    <scope>NUCLEOTIDE SEQUENCE [LARGE SCALE GENOMIC DNA]</scope>
    <source>
        <strain evidence="3 4">NBRC 112889</strain>
    </source>
</reference>
<protein>
    <recommendedName>
        <fullName evidence="5">Zona occludens toxin N-terminal domain-containing protein</fullName>
    </recommendedName>
</protein>
<feature type="transmembrane region" description="Helical" evidence="2">
    <location>
        <begin position="41"/>
        <end position="62"/>
    </location>
</feature>
<evidence type="ECO:0000256" key="2">
    <source>
        <dbReference type="SAM" id="Phobius"/>
    </source>
</evidence>
<comment type="caution">
    <text evidence="3">The sequence shown here is derived from an EMBL/GenBank/DDBJ whole genome shotgun (WGS) entry which is preliminary data.</text>
</comment>
<accession>A0ABP9XJU9</accession>
<gene>
    <name evidence="3" type="ORF">Dalu01_03622</name>
</gene>
<feature type="transmembrane region" description="Helical" evidence="2">
    <location>
        <begin position="12"/>
        <end position="29"/>
    </location>
</feature>
<dbReference type="InterPro" id="IPR027417">
    <property type="entry name" value="P-loop_NTPase"/>
</dbReference>
<proteinExistence type="predicted"/>
<feature type="region of interest" description="Disordered" evidence="1">
    <location>
        <begin position="262"/>
        <end position="306"/>
    </location>
</feature>